<keyword evidence="7" id="KW-1185">Reference proteome</keyword>
<feature type="non-terminal residue" evidence="6">
    <location>
        <position position="1"/>
    </location>
</feature>
<dbReference type="PANTHER" id="PTHR10925:SF5">
    <property type="entry name" value="RNA CYTIDINE ACETYLTRANSFERASE"/>
    <property type="match status" value="1"/>
</dbReference>
<dbReference type="CDD" id="cd01040">
    <property type="entry name" value="Mb-like"/>
    <property type="match status" value="1"/>
</dbReference>
<feature type="region of interest" description="Disordered" evidence="2">
    <location>
        <begin position="2842"/>
        <end position="2879"/>
    </location>
</feature>
<dbReference type="Proteomes" id="UP001642464">
    <property type="component" value="Unassembled WGS sequence"/>
</dbReference>
<feature type="compositionally biased region" description="Basic and acidic residues" evidence="2">
    <location>
        <begin position="1017"/>
        <end position="1036"/>
    </location>
</feature>
<feature type="compositionally biased region" description="Basic residues" evidence="2">
    <location>
        <begin position="1120"/>
        <end position="1134"/>
    </location>
</feature>
<dbReference type="InterPro" id="IPR009050">
    <property type="entry name" value="Globin-like_sf"/>
</dbReference>
<dbReference type="InterPro" id="IPR013103">
    <property type="entry name" value="RVT_2"/>
</dbReference>
<feature type="domain" description="Reverse transcriptase Ty1/copia-type" evidence="4">
    <location>
        <begin position="1910"/>
        <end position="1985"/>
    </location>
</feature>
<feature type="compositionally biased region" description="Basic and acidic residues" evidence="2">
    <location>
        <begin position="1256"/>
        <end position="1270"/>
    </location>
</feature>
<feature type="compositionally biased region" description="Basic residues" evidence="2">
    <location>
        <begin position="921"/>
        <end position="933"/>
    </location>
</feature>
<name>A0ABP0JUR2_9DINO</name>
<feature type="region of interest" description="Disordered" evidence="2">
    <location>
        <begin position="896"/>
        <end position="1104"/>
    </location>
</feature>
<feature type="compositionally biased region" description="Basic and acidic residues" evidence="2">
    <location>
        <begin position="896"/>
        <end position="920"/>
    </location>
</feature>
<protein>
    <submittedName>
        <fullName evidence="6">tRNA(Met) cytidine acetyltransferase TmcA</fullName>
    </submittedName>
</protein>
<evidence type="ECO:0000256" key="2">
    <source>
        <dbReference type="SAM" id="MobiDB-lite"/>
    </source>
</evidence>
<dbReference type="Pfam" id="PF07727">
    <property type="entry name" value="RVT_2"/>
    <property type="match status" value="1"/>
</dbReference>
<dbReference type="Pfam" id="PF13718">
    <property type="entry name" value="GNAT_acetyltr_2"/>
    <property type="match status" value="1"/>
</dbReference>
<comment type="caution">
    <text evidence="6">The sequence shown here is derived from an EMBL/GenBank/DDBJ whole genome shotgun (WGS) entry which is preliminary data.</text>
</comment>
<feature type="compositionally biased region" description="Basic and acidic residues" evidence="2">
    <location>
        <begin position="1184"/>
        <end position="1240"/>
    </location>
</feature>
<feature type="region of interest" description="Disordered" evidence="2">
    <location>
        <begin position="1119"/>
        <end position="1309"/>
    </location>
</feature>
<feature type="compositionally biased region" description="Basic and acidic residues" evidence="2">
    <location>
        <begin position="969"/>
        <end position="978"/>
    </location>
</feature>
<evidence type="ECO:0000259" key="5">
    <source>
        <dbReference type="Pfam" id="PF13718"/>
    </source>
</evidence>
<feature type="compositionally biased region" description="Gly residues" evidence="2">
    <location>
        <begin position="2847"/>
        <end position="2859"/>
    </location>
</feature>
<gene>
    <name evidence="6" type="ORF">SCF082_LOCUS13892</name>
</gene>
<keyword evidence="3" id="KW-0472">Membrane</keyword>
<keyword evidence="3" id="KW-0812">Transmembrane</keyword>
<organism evidence="6 7">
    <name type="scientific">Durusdinium trenchii</name>
    <dbReference type="NCBI Taxonomy" id="1381693"/>
    <lineage>
        <taxon>Eukaryota</taxon>
        <taxon>Sar</taxon>
        <taxon>Alveolata</taxon>
        <taxon>Dinophyceae</taxon>
        <taxon>Suessiales</taxon>
        <taxon>Symbiodiniaceae</taxon>
        <taxon>Durusdinium</taxon>
    </lineage>
</organism>
<dbReference type="InterPro" id="IPR032672">
    <property type="entry name" value="TmcA/NAT10/Kre33"/>
</dbReference>
<dbReference type="Gene3D" id="1.10.490.10">
    <property type="entry name" value="Globins"/>
    <property type="match status" value="1"/>
</dbReference>
<feature type="compositionally biased region" description="Basic and acidic residues" evidence="2">
    <location>
        <begin position="943"/>
        <end position="961"/>
    </location>
</feature>
<feature type="region of interest" description="Disordered" evidence="2">
    <location>
        <begin position="1780"/>
        <end position="1802"/>
    </location>
</feature>
<feature type="compositionally biased region" description="Basic residues" evidence="2">
    <location>
        <begin position="1241"/>
        <end position="1255"/>
    </location>
</feature>
<dbReference type="PANTHER" id="PTHR10925">
    <property type="entry name" value="N-ACETYLTRANSFERASE 10"/>
    <property type="match status" value="1"/>
</dbReference>
<feature type="region of interest" description="Disordered" evidence="2">
    <location>
        <begin position="811"/>
        <end position="836"/>
    </location>
</feature>
<keyword evidence="3" id="KW-1133">Transmembrane helix</keyword>
<accession>A0ABP0JUR2</accession>
<feature type="transmembrane region" description="Helical" evidence="3">
    <location>
        <begin position="2704"/>
        <end position="2726"/>
    </location>
</feature>
<proteinExistence type="predicted"/>
<feature type="domain" description="N-acetyltransferase" evidence="5">
    <location>
        <begin position="202"/>
        <end position="255"/>
    </location>
</feature>
<feature type="compositionally biased region" description="Polar residues" evidence="2">
    <location>
        <begin position="1786"/>
        <end position="1796"/>
    </location>
</feature>
<dbReference type="SUPFAM" id="SSF46458">
    <property type="entry name" value="Globin-like"/>
    <property type="match status" value="1"/>
</dbReference>
<feature type="transmembrane region" description="Helical" evidence="3">
    <location>
        <begin position="2647"/>
        <end position="2666"/>
    </location>
</feature>
<feature type="compositionally biased region" description="Basic and acidic residues" evidence="2">
    <location>
        <begin position="814"/>
        <end position="836"/>
    </location>
</feature>
<reference evidence="6 7" key="1">
    <citation type="submission" date="2024-02" db="EMBL/GenBank/DDBJ databases">
        <authorList>
            <person name="Chen Y."/>
            <person name="Shah S."/>
            <person name="Dougan E. K."/>
            <person name="Thang M."/>
            <person name="Chan C."/>
        </authorList>
    </citation>
    <scope>NUCLEOTIDE SEQUENCE [LARGE SCALE GENOMIC DNA]</scope>
</reference>
<feature type="transmembrane region" description="Helical" evidence="3">
    <location>
        <begin position="2483"/>
        <end position="2502"/>
    </location>
</feature>
<evidence type="ECO:0000256" key="3">
    <source>
        <dbReference type="SAM" id="Phobius"/>
    </source>
</evidence>
<feature type="transmembrane region" description="Helical" evidence="3">
    <location>
        <begin position="2605"/>
        <end position="2627"/>
    </location>
</feature>
<evidence type="ECO:0000313" key="6">
    <source>
        <dbReference type="EMBL" id="CAK9017975.1"/>
    </source>
</evidence>
<feature type="transmembrane region" description="Helical" evidence="3">
    <location>
        <begin position="2565"/>
        <end position="2584"/>
    </location>
</feature>
<evidence type="ECO:0000259" key="4">
    <source>
        <dbReference type="Pfam" id="PF07727"/>
    </source>
</evidence>
<feature type="region of interest" description="Disordered" evidence="2">
    <location>
        <begin position="1725"/>
        <end position="1754"/>
    </location>
</feature>
<dbReference type="InterPro" id="IPR044399">
    <property type="entry name" value="Mb-like_M"/>
</dbReference>
<feature type="compositionally biased region" description="Low complexity" evidence="2">
    <location>
        <begin position="2860"/>
        <end position="2870"/>
    </location>
</feature>
<feature type="compositionally biased region" description="Basic and acidic residues" evidence="2">
    <location>
        <begin position="1725"/>
        <end position="1735"/>
    </location>
</feature>
<dbReference type="InterPro" id="IPR012292">
    <property type="entry name" value="Globin/Proto"/>
</dbReference>
<evidence type="ECO:0000313" key="7">
    <source>
        <dbReference type="Proteomes" id="UP001642464"/>
    </source>
</evidence>
<feature type="coiled-coil region" evidence="1">
    <location>
        <begin position="516"/>
        <end position="559"/>
    </location>
</feature>
<feature type="compositionally biased region" description="Basic and acidic residues" evidence="2">
    <location>
        <begin position="1094"/>
        <end position="1104"/>
    </location>
</feature>
<dbReference type="Gene3D" id="3.40.630.30">
    <property type="match status" value="1"/>
</dbReference>
<keyword evidence="1" id="KW-0175">Coiled coil</keyword>
<sequence>EPVRYGHGCQLEELLDSVLFLGAGSEHSLHELGSTSDFGPRNTRLLEVDQALLADSTNGFAKALVAVLQTHYRTSASDISMMSQEYVRTMVLVHDAAGDSACTVSPSPLVVLLCILEAPELLPSEKDRGSSRLSRSHLTTFCLEQDFPQLQLSLRVARVVCDPRLRSCGFGSEAVRQLVSCLKDGQGSMESLQDATGSLPLRRPQLSSCSWLAASFGLTEPLLRFWSRLGLRPVALAPAPNPQTGEVSVVMLKSLAAGQLEVGLRALPSEFQRRLLQRLPKVDESLSAAVLLNLVTYEHSVCQYPLRMNEQELAQLQRAELIIRKDLTWSSGISRFTVLSDTERLGYMPDVAYFGGQLAPLKLPKEDEDRPLGGTCLDKEMELSLRPSSGDQAGRIVEPKLTGGELHLSASLAAAHRQRRQLAGYLIAWFYADACSDVKIVTGSLRFEVQEVPVQLVGHQIRRLQRIFGYLGHHLQDLIASQAFRQRLLNSRLTRPGAADHLEQIAAQLVTLRNGLTESRRREEDLNNRLQAAQSTGAMQAALQEMVNTQKAILEASKKPDKKLTLVDNRGLAKPSNFDGNSDFLQWKIRLEAFVESVHGDFGQAMAWAEDETDPISNASMKTEFGEETPEQETIPDLESKDAQLYAVLQTLCEKETFTLVRSAGKGKGLEAWRRLCKRFDPSTGGRRRALLRLVLNPNRCNRVEELSAAVESWEDQVRQYENRRKPDGSRPTLDEDIKISILESICPVEVERHLQLNQARFADYLEVRKELSTYLETGIGLKLKSGGGHSSSDYNGPQPMDIALHRTRSNMGSKREPAAKKEESKDAQKKPSYDRVHLDMDLATAMKRFTAEDFNRMLVEGQGRSSLADSGAGSSGDQSVDVMMRLIEENYKLRDQLKRQEGKETREHDSRDPPKERSRSPKRGRSPKKKVKRESTDEEEERIIRENQEQARSTKPERTPKGSVGVFLKEKATRSEETPTASEGVPQKASEGTSPKKPDKRRPRERAYPPGVKAMESPEEREANKREREESEKKEKKPKVKAMPSKVKAKPKAPDSKSDSKPANSGFTSGALGMLRPALASNLSSEIETEEDPDKKAELEKQKKELQRDMYYADVAAGKPHHIAWKNEKGRRRATLDRRSGLADRVSEKLELDDKWHSKHNAPGTGKKRKDLDLNADVDTEVVDDRKDKSKPIERRDEAVPLSRKERESFQQFPDDEKAVLERPATRKAAEPRIRGKDYYKRKREARKERKRQAKHEAERTRQRRHSWDDQYNNWQEDAEEEAPEVHDSGSEPNETDEERSDSGLNSFSERDGWKRIVVNLDTGAADISYKTASAESLADEGRVVLRGTDANGSSKILEGRVTGVHRTLASGAKVAKRHHIPLGARGGLLIPKDSKAGKEYSAFMDKLYKKHEGMTPVRMHNGIYLMDFWIDAPAASAGAPDEESGEEVGEEQAQVIVKRSPADPTAQEVQEHRAAGHVVHRSWCIHCQRACVTGPRHPRGLAARGEEGRIPHVSLDYCYMNAGQEKRSDSESDGILPCLTVKCHKTGRYWANVVPSKGADLFSVFWLKACLNETGFNELVLKSDNEPAILALKGKVKEENKLKIHMVEAPVEDHQANGYIEVGVRELKRQAPYERTFGKKWRTPLVSFGEHILFKPRTGVNSGEFPGDSRLVSLAPRVGGGAGEPEVVEAASVPALVGVPEPDAEMASGEAVGEPLERVARRELEDRGEDPGSPKKKQKSGGQRTKRSSEADIEELHHQVQDEATAGAVVDDDGAVVMRPLPSAGSTDPQSQRLQEGKKHLRTSVRAYRAQMDADAAPVIDEEQEVFDHLPSADVTVTGPVYDTNTGAELDLEKVAAARKEELDWVQRQCIYKKVDAEDARKVGKVPITMKWVDRNKGFKRNRKPLKVRLIDISRAHFYGQAQREVFVTLPEGDQEEGKVGLLLKSMYGTRDAANIWQQSYTDVLNRAGFKRSAAWPAIFFHEKLEARKAVSPWPLGAMGGKGEVQLRLEVQRNRGLFRLNGLELSDPKHEGAGQTDKTMEDDSDAEVDLELAEMTKTTEGMMVPNSFNDMFLFNAAVMGLSNNDWMNLILDQLDAIALNVANPYRLQEECEVLALVLSRYQGSFVLSEFKAVVLASLRSLVSSDWDSDHEVAWNWLWQNVERLLKQLLGKPPVQEKALTEVLSSLPEEALTQLRQEFFLNFFKLAPSGQDFFKQSLTRLYFIADKIIELCLEIYRQPRAMVEDISGLGLRHVGYAIPPELFGPFVGSAVEMFSLATTNETAIDGFKWAMQLVSKILVRAISEGSTVVMKAISTNDEISMKKAMATSPRGKRAQELLNISVGAQSISPFYWSIRSGNLNSAKAILQDLLTIRADRDVYYYACDDLFTRHPDVVKYLMTDVPALLNALFDGLVWRSRWISKGLRRVNYYVKHLVQDLEGQPSETLSWLEDYRDPTLISHETVIVVSDILWEGIKHQFLRRKIFFLWSLCLFLVSQSVLSALERTSGIQTALFVCRTLIYLTSLPKLFYDHVKLFCEDLRGGYVSRYFCIPIPQYLLAWQGCGSLILFWFLVVMCTLEPFYWCLGDGAEEVFSDRCKQGQEFKRIYSTFSCLTMMIYWSLSLNLSVFSMRLSAFILVCGRVTSEVGLFLLAFVFVILATATSITALDQSMEDFKGIPQSAMALTEIALSLFPPTLFDEMRHEEILLALILIFCMVVTIFLFSLLIAQLNQAYQHGFQDMHGYARLRRVSTAVAELECMSSKRWETFLASLSFDRPLEFNEGDVGVAGGVQVTEPGNLKPTSVESIRRYGGSTAPSMPWPEEPGDYGAEDKFEKLEKLIIRTTKNLGKGRGGNHRGGTSGVSGASSAVATSDNGSSDASS</sequence>
<evidence type="ECO:0000256" key="1">
    <source>
        <dbReference type="SAM" id="Coils"/>
    </source>
</evidence>
<dbReference type="InterPro" id="IPR000182">
    <property type="entry name" value="GNAT_dom"/>
</dbReference>
<dbReference type="EMBL" id="CAXAMM010008635">
    <property type="protein sequence ID" value="CAK9017975.1"/>
    <property type="molecule type" value="Genomic_DNA"/>
</dbReference>
<feature type="compositionally biased region" description="Basic and acidic residues" evidence="2">
    <location>
        <begin position="1135"/>
        <end position="1157"/>
    </location>
</feature>